<dbReference type="AlphaFoldDB" id="A0A6S7J5W4"/>
<evidence type="ECO:0000259" key="2">
    <source>
        <dbReference type="Pfam" id="PF25377"/>
    </source>
</evidence>
<organism evidence="3 4">
    <name type="scientific">Paramuricea clavata</name>
    <name type="common">Red gorgonian</name>
    <name type="synonym">Violescent sea-whip</name>
    <dbReference type="NCBI Taxonomy" id="317549"/>
    <lineage>
        <taxon>Eukaryota</taxon>
        <taxon>Metazoa</taxon>
        <taxon>Cnidaria</taxon>
        <taxon>Anthozoa</taxon>
        <taxon>Octocorallia</taxon>
        <taxon>Malacalcyonacea</taxon>
        <taxon>Plexauridae</taxon>
        <taxon>Paramuricea</taxon>
    </lineage>
</organism>
<gene>
    <name evidence="3" type="ORF">PACLA_8A058396</name>
</gene>
<feature type="region of interest" description="Disordered" evidence="1">
    <location>
        <begin position="62"/>
        <end position="84"/>
    </location>
</feature>
<accession>A0A6S7J5W4</accession>
<evidence type="ECO:0000313" key="4">
    <source>
        <dbReference type="Proteomes" id="UP001152795"/>
    </source>
</evidence>
<dbReference type="Pfam" id="PF25377">
    <property type="entry name" value="DUF7886"/>
    <property type="match status" value="1"/>
</dbReference>
<feature type="region of interest" description="Disordered" evidence="1">
    <location>
        <begin position="162"/>
        <end position="181"/>
    </location>
</feature>
<dbReference type="Proteomes" id="UP001152795">
    <property type="component" value="Unassembled WGS sequence"/>
</dbReference>
<evidence type="ECO:0000256" key="1">
    <source>
        <dbReference type="SAM" id="MobiDB-lite"/>
    </source>
</evidence>
<protein>
    <recommendedName>
        <fullName evidence="2">DUF7886 domain-containing protein</fullName>
    </recommendedName>
</protein>
<feature type="non-terminal residue" evidence="3">
    <location>
        <position position="1"/>
    </location>
</feature>
<dbReference type="OrthoDB" id="239865at2759"/>
<proteinExistence type="predicted"/>
<evidence type="ECO:0000313" key="3">
    <source>
        <dbReference type="EMBL" id="CAB4012701.1"/>
    </source>
</evidence>
<name>A0A6S7J5W4_PARCT</name>
<dbReference type="PANTHER" id="PTHR47915">
    <property type="entry name" value="SI:DKEY-19B23.7"/>
    <property type="match status" value="1"/>
</dbReference>
<dbReference type="InterPro" id="IPR057208">
    <property type="entry name" value="DUF7886"/>
</dbReference>
<feature type="domain" description="DUF7886" evidence="2">
    <location>
        <begin position="113"/>
        <end position="180"/>
    </location>
</feature>
<reference evidence="3" key="1">
    <citation type="submission" date="2020-04" db="EMBL/GenBank/DDBJ databases">
        <authorList>
            <person name="Alioto T."/>
            <person name="Alioto T."/>
            <person name="Gomez Garrido J."/>
        </authorList>
    </citation>
    <scope>NUCLEOTIDE SEQUENCE</scope>
    <source>
        <strain evidence="3">A484AB</strain>
    </source>
</reference>
<comment type="caution">
    <text evidence="3">The sequence shown here is derived from an EMBL/GenBank/DDBJ whole genome shotgun (WGS) entry which is preliminary data.</text>
</comment>
<sequence length="181" mass="20813">MSRKAEEKKKFQAFLGEMLRVGCLKGFKYFALNLRGREELICRVLNEPMSREVLQYYTSPKSAKMKSGSSSFTFDKPESIPRNSESLLLSRNSQLSRDGNYGDLMDVGLPPASPSEKDVDVQDNKSTLFLIAAYARYNYPYVWIRSNHKRIVQLTGKSDAEIEQQKDSPLKLKSTENWRKK</sequence>
<feature type="compositionally biased region" description="Polar residues" evidence="1">
    <location>
        <begin position="62"/>
        <end position="73"/>
    </location>
</feature>
<keyword evidence="4" id="KW-1185">Reference proteome</keyword>
<dbReference type="EMBL" id="CACRXK020007603">
    <property type="protein sequence ID" value="CAB4012701.1"/>
    <property type="molecule type" value="Genomic_DNA"/>
</dbReference>
<dbReference type="PANTHER" id="PTHR47915:SF1">
    <property type="entry name" value="SI:DKEY-19B23.7"/>
    <property type="match status" value="1"/>
</dbReference>